<dbReference type="InterPro" id="IPR036188">
    <property type="entry name" value="FAD/NAD-bd_sf"/>
</dbReference>
<evidence type="ECO:0000256" key="4">
    <source>
        <dbReference type="ARBA" id="ARBA00022827"/>
    </source>
</evidence>
<dbReference type="InterPro" id="IPR012132">
    <property type="entry name" value="GMC_OxRdtase"/>
</dbReference>
<evidence type="ECO:0000313" key="8">
    <source>
        <dbReference type="EMBL" id="MCH6165450.1"/>
    </source>
</evidence>
<dbReference type="SUPFAM" id="SSF54373">
    <property type="entry name" value="FAD-linked reductases, C-terminal domain"/>
    <property type="match status" value="1"/>
</dbReference>
<gene>
    <name evidence="8" type="ORF">MMF94_07135</name>
</gene>
<accession>A0ABS9TA86</accession>
<dbReference type="Pfam" id="PF00732">
    <property type="entry name" value="GMC_oxred_N"/>
    <property type="match status" value="1"/>
</dbReference>
<dbReference type="Gene3D" id="3.50.50.60">
    <property type="entry name" value="FAD/NAD(P)-binding domain"/>
    <property type="match status" value="1"/>
</dbReference>
<dbReference type="Gene3D" id="3.30.560.10">
    <property type="entry name" value="Glucose Oxidase, domain 3"/>
    <property type="match status" value="1"/>
</dbReference>
<comment type="caution">
    <text evidence="8">The sequence shown here is derived from an EMBL/GenBank/DDBJ whole genome shotgun (WGS) entry which is preliminary data.</text>
</comment>
<organism evidence="8 9">
    <name type="scientific">Pseudonocardia alaniniphila</name>
    <dbReference type="NCBI Taxonomy" id="75291"/>
    <lineage>
        <taxon>Bacteria</taxon>
        <taxon>Bacillati</taxon>
        <taxon>Actinomycetota</taxon>
        <taxon>Actinomycetes</taxon>
        <taxon>Pseudonocardiales</taxon>
        <taxon>Pseudonocardiaceae</taxon>
        <taxon>Pseudonocardia</taxon>
    </lineage>
</organism>
<evidence type="ECO:0000313" key="9">
    <source>
        <dbReference type="Proteomes" id="UP001299970"/>
    </source>
</evidence>
<feature type="domain" description="Glucose-methanol-choline oxidoreductase N-terminal" evidence="6">
    <location>
        <begin position="88"/>
        <end position="111"/>
    </location>
</feature>
<evidence type="ECO:0000256" key="2">
    <source>
        <dbReference type="ARBA" id="ARBA00010790"/>
    </source>
</evidence>
<comment type="similarity">
    <text evidence="2 5">Belongs to the GMC oxidoreductase family.</text>
</comment>
<keyword evidence="3 5" id="KW-0285">Flavoprotein</keyword>
<dbReference type="SUPFAM" id="SSF51905">
    <property type="entry name" value="FAD/NAD(P)-binding domain"/>
    <property type="match status" value="1"/>
</dbReference>
<evidence type="ECO:0000256" key="5">
    <source>
        <dbReference type="RuleBase" id="RU003968"/>
    </source>
</evidence>
<feature type="domain" description="Glucose-methanol-choline oxidoreductase N-terminal" evidence="7">
    <location>
        <begin position="260"/>
        <end position="274"/>
    </location>
</feature>
<proteinExistence type="inferred from homology"/>
<dbReference type="PANTHER" id="PTHR11552:SF147">
    <property type="entry name" value="CHOLINE DEHYDROGENASE, MITOCHONDRIAL"/>
    <property type="match status" value="1"/>
</dbReference>
<dbReference type="Proteomes" id="UP001299970">
    <property type="component" value="Unassembled WGS sequence"/>
</dbReference>
<name>A0ABS9TA86_9PSEU</name>
<sequence length="517" mass="53204">MADNADSGAGPGYDYVVVGAGTAGCVIAARLSENPDVRVLLIEAGSGQPPPAVAVPTGWPALQGTSVDWAGTTVVQGATGTVIPWPRGKVLGGSSAINGMCFIRGHRSSYDAWPAAGAKGWGFDDLLPYLRRSEHTEGRDPALRGVDGPLTVGPARSPHPVAAAGLAAAAEAGHSLADDINAGLEEGFGWCDLNIVNGRRQSAADAYLVPVLQRPNLDVVTDALAHRLLLSGGRCTGVEYSVGSALHTAACTGEVVLTAGTVGSPQLLMLSGIGPQAHLREVGVDVVLDLPGVGSNVHDHPRSTVVYSSPVPIPAGTHNHAEMIGLASSHLAQDGPDLQFQVLEIPYFAPALPPALPVPGQAYSVALGAMTPSSRGSVRLSGAGPDAAPLLDPNYYGDPRDVEVMAAGLRIARAIGRAAALAPWRAEEVLPGPGVHADDDEAVRRYLFRSLRTYSHQVGSCRIGTDSLAVVDTELRVRGIDGLRVADASVMPSIASANTNATVYGIAERAADLVRAG</sequence>
<evidence type="ECO:0000256" key="3">
    <source>
        <dbReference type="ARBA" id="ARBA00022630"/>
    </source>
</evidence>
<evidence type="ECO:0000259" key="7">
    <source>
        <dbReference type="PROSITE" id="PS00624"/>
    </source>
</evidence>
<dbReference type="PIRSF" id="PIRSF000137">
    <property type="entry name" value="Alcohol_oxidase"/>
    <property type="match status" value="1"/>
</dbReference>
<dbReference type="PROSITE" id="PS00624">
    <property type="entry name" value="GMC_OXRED_2"/>
    <property type="match status" value="1"/>
</dbReference>
<dbReference type="Pfam" id="PF05199">
    <property type="entry name" value="GMC_oxred_C"/>
    <property type="match status" value="1"/>
</dbReference>
<reference evidence="8 9" key="1">
    <citation type="submission" date="2022-03" db="EMBL/GenBank/DDBJ databases">
        <title>Pseudonocardia alaer sp. nov., a novel actinomycete isolated from reed forest soil.</title>
        <authorList>
            <person name="Wang L."/>
        </authorList>
    </citation>
    <scope>NUCLEOTIDE SEQUENCE [LARGE SCALE GENOMIC DNA]</scope>
    <source>
        <strain evidence="8 9">Y-16303</strain>
    </source>
</reference>
<dbReference type="PANTHER" id="PTHR11552">
    <property type="entry name" value="GLUCOSE-METHANOL-CHOLINE GMC OXIDOREDUCTASE"/>
    <property type="match status" value="1"/>
</dbReference>
<evidence type="ECO:0000259" key="6">
    <source>
        <dbReference type="PROSITE" id="PS00623"/>
    </source>
</evidence>
<dbReference type="InterPro" id="IPR000172">
    <property type="entry name" value="GMC_OxRdtase_N"/>
</dbReference>
<evidence type="ECO:0000256" key="1">
    <source>
        <dbReference type="ARBA" id="ARBA00001974"/>
    </source>
</evidence>
<dbReference type="PROSITE" id="PS00623">
    <property type="entry name" value="GMC_OXRED_1"/>
    <property type="match status" value="1"/>
</dbReference>
<dbReference type="EMBL" id="JAKXMK010000006">
    <property type="protein sequence ID" value="MCH6165450.1"/>
    <property type="molecule type" value="Genomic_DNA"/>
</dbReference>
<keyword evidence="9" id="KW-1185">Reference proteome</keyword>
<protein>
    <submittedName>
        <fullName evidence="8">GMC family oxidoreductase N-terminal domain-containing protein</fullName>
    </submittedName>
</protein>
<comment type="cofactor">
    <cofactor evidence="1">
        <name>FAD</name>
        <dbReference type="ChEBI" id="CHEBI:57692"/>
    </cofactor>
</comment>
<dbReference type="InterPro" id="IPR007867">
    <property type="entry name" value="GMC_OxRtase_C"/>
</dbReference>
<dbReference type="RefSeq" id="WP_241035488.1">
    <property type="nucleotide sequence ID" value="NZ_BAAAJF010000032.1"/>
</dbReference>
<keyword evidence="4 5" id="KW-0274">FAD</keyword>